<name>W7UI96_RUMFL</name>
<evidence type="ECO:0000256" key="2">
    <source>
        <dbReference type="SAM" id="Phobius"/>
    </source>
</evidence>
<feature type="signal peptide" evidence="3">
    <location>
        <begin position="1"/>
        <end position="21"/>
    </location>
</feature>
<dbReference type="Proteomes" id="UP000019365">
    <property type="component" value="Unassembled WGS sequence"/>
</dbReference>
<evidence type="ECO:0008006" key="6">
    <source>
        <dbReference type="Google" id="ProtNLM"/>
    </source>
</evidence>
<feature type="chain" id="PRO_5038588587" description="Gram-positive cocci surface proteins LPxTG domain-containing protein" evidence="3">
    <location>
        <begin position="22"/>
        <end position="330"/>
    </location>
</feature>
<sequence>MKKNRIAIFAMAAVSVLSASAGAVAFAKANDAAMKGSSLENDFIRLTVEQDSAQPEYLRFSLDTNNGQTSTKDDDQKNLTYKNFYSGYTTLNINGEKYIYGEGEDTSEPSYDASTGSHTSSQRFGNVEVKQTLTFAEGFTKGYNDMLKISYKVVDAGENDSIGVRILLDPMIEKDDALKLSVKDVNVDNETAFNESVPDVWKADIKSDKSITAYGKNNTASPKPDSLTFANWNSLYDEVWDTSFDNGKAIDDSGVAVKWEPVQAADKEFVSYYGIKNDAVKDKDGSGKNKVSAPKTSASTVAGIAALFAASLLSAAGCVMIGRKEKKENE</sequence>
<protein>
    <recommendedName>
        <fullName evidence="6">Gram-positive cocci surface proteins LPxTG domain-containing protein</fullName>
    </recommendedName>
</protein>
<dbReference type="eggNOG" id="COG1361">
    <property type="taxonomic scope" value="Bacteria"/>
</dbReference>
<comment type="caution">
    <text evidence="4">The sequence shown here is derived from an EMBL/GenBank/DDBJ whole genome shotgun (WGS) entry which is preliminary data.</text>
</comment>
<evidence type="ECO:0000256" key="3">
    <source>
        <dbReference type="SAM" id="SignalP"/>
    </source>
</evidence>
<evidence type="ECO:0000313" key="5">
    <source>
        <dbReference type="Proteomes" id="UP000019365"/>
    </source>
</evidence>
<keyword evidence="3" id="KW-0732">Signal</keyword>
<dbReference type="AlphaFoldDB" id="W7UI96"/>
<dbReference type="EMBL" id="ATAX01000007">
    <property type="protein sequence ID" value="EWM54966.1"/>
    <property type="molecule type" value="Genomic_DNA"/>
</dbReference>
<evidence type="ECO:0000256" key="1">
    <source>
        <dbReference type="SAM" id="MobiDB-lite"/>
    </source>
</evidence>
<keyword evidence="2" id="KW-1133">Transmembrane helix</keyword>
<dbReference type="PATRIC" id="fig|1341157.4.peg.307"/>
<evidence type="ECO:0000313" key="4">
    <source>
        <dbReference type="EMBL" id="EWM54966.1"/>
    </source>
</evidence>
<keyword evidence="5" id="KW-1185">Reference proteome</keyword>
<keyword evidence="2" id="KW-0812">Transmembrane</keyword>
<feature type="compositionally biased region" description="Polar residues" evidence="1">
    <location>
        <begin position="108"/>
        <end position="123"/>
    </location>
</feature>
<proteinExistence type="predicted"/>
<reference evidence="4 5" key="1">
    <citation type="journal article" date="2014" name="PLoS ONE">
        <title>Rumen cellulosomics: divergent fiber-degrading strategies revealed by comparative genome-wide analysis of six ruminococcal strains.</title>
        <authorList>
            <person name="Dassa B."/>
            <person name="Borovok I."/>
            <person name="Ruimy-Israeli V."/>
            <person name="Lamed R."/>
            <person name="Flint H.J."/>
            <person name="Duncan S.H."/>
            <person name="Henrissat B."/>
            <person name="Coutinho P."/>
            <person name="Morrison M."/>
            <person name="Mosoni P."/>
            <person name="Yeoman C.J."/>
            <person name="White B.A."/>
            <person name="Bayer E.A."/>
        </authorList>
    </citation>
    <scope>NUCLEOTIDE SEQUENCE [LARGE SCALE GENOMIC DNA]</scope>
    <source>
        <strain evidence="4 5">007c</strain>
    </source>
</reference>
<feature type="region of interest" description="Disordered" evidence="1">
    <location>
        <begin position="102"/>
        <end position="123"/>
    </location>
</feature>
<dbReference type="OrthoDB" id="1829213at2"/>
<gene>
    <name evidence="4" type="ORF">RF007C_02945</name>
</gene>
<keyword evidence="2" id="KW-0472">Membrane</keyword>
<accession>W7UI96</accession>
<dbReference type="RefSeq" id="WP_037296583.1">
    <property type="nucleotide sequence ID" value="NZ_ATAX01000007.1"/>
</dbReference>
<feature type="transmembrane region" description="Helical" evidence="2">
    <location>
        <begin position="301"/>
        <end position="322"/>
    </location>
</feature>
<organism evidence="4 5">
    <name type="scientific">Ruminococcus flavefaciens 007c</name>
    <dbReference type="NCBI Taxonomy" id="1341157"/>
    <lineage>
        <taxon>Bacteria</taxon>
        <taxon>Bacillati</taxon>
        <taxon>Bacillota</taxon>
        <taxon>Clostridia</taxon>
        <taxon>Eubacteriales</taxon>
        <taxon>Oscillospiraceae</taxon>
        <taxon>Ruminococcus</taxon>
    </lineage>
</organism>